<evidence type="ECO:0008006" key="6">
    <source>
        <dbReference type="Google" id="ProtNLM"/>
    </source>
</evidence>
<dbReference type="Gene3D" id="1.10.12.10">
    <property type="entry name" value="Lyase 2-enoyl-coa Hydratase, Chain A, domain 2"/>
    <property type="match status" value="1"/>
</dbReference>
<dbReference type="InterPro" id="IPR001753">
    <property type="entry name" value="Enoyl-CoA_hydra/iso"/>
</dbReference>
<keyword evidence="2" id="KW-0576">Peroxisome</keyword>
<dbReference type="GO" id="GO:0005777">
    <property type="term" value="C:peroxisome"/>
    <property type="evidence" value="ECO:0007669"/>
    <property type="project" value="UniProtKB-SubCell"/>
</dbReference>
<dbReference type="Pfam" id="PF00378">
    <property type="entry name" value="ECH_1"/>
    <property type="match status" value="1"/>
</dbReference>
<evidence type="ECO:0000256" key="3">
    <source>
        <dbReference type="ARBA" id="ARBA00023235"/>
    </source>
</evidence>
<dbReference type="CDD" id="cd06558">
    <property type="entry name" value="crotonase-like"/>
    <property type="match status" value="1"/>
</dbReference>
<comment type="caution">
    <text evidence="4">The sequence shown here is derived from an EMBL/GenBank/DDBJ whole genome shotgun (WGS) entry which is preliminary data.</text>
</comment>
<evidence type="ECO:0000313" key="4">
    <source>
        <dbReference type="EMBL" id="KAK5642989.1"/>
    </source>
</evidence>
<dbReference type="SUPFAM" id="SSF52096">
    <property type="entry name" value="ClpP/crotonase"/>
    <property type="match status" value="1"/>
</dbReference>
<protein>
    <recommendedName>
        <fullName evidence="6">Enoyl-CoA delta isomerase 2, mitochondrial</fullName>
    </recommendedName>
</protein>
<organism evidence="4 5">
    <name type="scientific">Pyrocoelia pectoralis</name>
    <dbReference type="NCBI Taxonomy" id="417401"/>
    <lineage>
        <taxon>Eukaryota</taxon>
        <taxon>Metazoa</taxon>
        <taxon>Ecdysozoa</taxon>
        <taxon>Arthropoda</taxon>
        <taxon>Hexapoda</taxon>
        <taxon>Insecta</taxon>
        <taxon>Pterygota</taxon>
        <taxon>Neoptera</taxon>
        <taxon>Endopterygota</taxon>
        <taxon>Coleoptera</taxon>
        <taxon>Polyphaga</taxon>
        <taxon>Elateriformia</taxon>
        <taxon>Elateroidea</taxon>
        <taxon>Lampyridae</taxon>
        <taxon>Lampyrinae</taxon>
        <taxon>Pyrocoelia</taxon>
    </lineage>
</organism>
<reference evidence="4 5" key="1">
    <citation type="journal article" date="2024" name="Insects">
        <title>An Improved Chromosome-Level Genome Assembly of the Firefly Pyrocoelia pectoralis.</title>
        <authorList>
            <person name="Fu X."/>
            <person name="Meyer-Rochow V.B."/>
            <person name="Ballantyne L."/>
            <person name="Zhu X."/>
        </authorList>
    </citation>
    <scope>NUCLEOTIDE SEQUENCE [LARGE SCALE GENOMIC DNA]</scope>
    <source>
        <strain evidence="4">XCY_ONT2</strain>
    </source>
</reference>
<dbReference type="GO" id="GO:0004165">
    <property type="term" value="F:delta(3)-delta(2)-enoyl-CoA isomerase activity"/>
    <property type="evidence" value="ECO:0007669"/>
    <property type="project" value="UniProtKB-ARBA"/>
</dbReference>
<dbReference type="PANTHER" id="PTHR43684:SF1">
    <property type="entry name" value="ENOYL-COA DELTA ISOMERASE 2"/>
    <property type="match status" value="1"/>
</dbReference>
<dbReference type="EMBL" id="JAVRBK010000006">
    <property type="protein sequence ID" value="KAK5642989.1"/>
    <property type="molecule type" value="Genomic_DNA"/>
</dbReference>
<sequence length="253" mass="28233">MNTKENHILVSLSNGVRLIKFNRPSKKNAINTEMYKQLTKILTEDSKDNDVVATIFTGVGDYYSSGNEIQIKEVDTVQEACDRVQFFVDALIDYPKLLIAVVNGPSIGIAVTILGLFDVVYASDRATFHTPFVKLGLCAEGCSSYLFPRILGRSKASEMLLLAKKLTATEACDAGLISKIIPHEKLEEFLNGLMKYGTLPLKSLLKSKELINGPLRKTLHEVNRNEMVMVYKCLNDDDFINAMLAFMSRKSKL</sequence>
<keyword evidence="5" id="KW-1185">Reference proteome</keyword>
<evidence type="ECO:0000256" key="1">
    <source>
        <dbReference type="ARBA" id="ARBA00004275"/>
    </source>
</evidence>
<evidence type="ECO:0000313" key="5">
    <source>
        <dbReference type="Proteomes" id="UP001329430"/>
    </source>
</evidence>
<dbReference type="InterPro" id="IPR014748">
    <property type="entry name" value="Enoyl-CoA_hydra_C"/>
</dbReference>
<dbReference type="AlphaFoldDB" id="A0AAN7VFG6"/>
<dbReference type="Proteomes" id="UP001329430">
    <property type="component" value="Chromosome 6"/>
</dbReference>
<gene>
    <name evidence="4" type="ORF">RI129_009156</name>
</gene>
<evidence type="ECO:0000256" key="2">
    <source>
        <dbReference type="ARBA" id="ARBA00023140"/>
    </source>
</evidence>
<accession>A0AAN7VFG6</accession>
<proteinExistence type="predicted"/>
<dbReference type="PANTHER" id="PTHR43684">
    <property type="match status" value="1"/>
</dbReference>
<dbReference type="InterPro" id="IPR051053">
    <property type="entry name" value="ECH/Chromodomain_protein"/>
</dbReference>
<keyword evidence="3" id="KW-0413">Isomerase</keyword>
<dbReference type="InterPro" id="IPR029045">
    <property type="entry name" value="ClpP/crotonase-like_dom_sf"/>
</dbReference>
<name>A0AAN7VFG6_9COLE</name>
<comment type="subcellular location">
    <subcellularLocation>
        <location evidence="1">Peroxisome</location>
    </subcellularLocation>
</comment>
<dbReference type="Gene3D" id="3.90.226.10">
    <property type="entry name" value="2-enoyl-CoA Hydratase, Chain A, domain 1"/>
    <property type="match status" value="1"/>
</dbReference>